<keyword evidence="1" id="KW-0812">Transmembrane</keyword>
<dbReference type="EMBL" id="LT629799">
    <property type="protein sequence ID" value="SDU86149.1"/>
    <property type="molecule type" value="Genomic_DNA"/>
</dbReference>
<evidence type="ECO:0000313" key="2">
    <source>
        <dbReference type="EMBL" id="SDU86149.1"/>
    </source>
</evidence>
<organism evidence="2 3">
    <name type="scientific">Microlunatus sagamiharensis</name>
    <dbReference type="NCBI Taxonomy" id="546874"/>
    <lineage>
        <taxon>Bacteria</taxon>
        <taxon>Bacillati</taxon>
        <taxon>Actinomycetota</taxon>
        <taxon>Actinomycetes</taxon>
        <taxon>Propionibacteriales</taxon>
        <taxon>Propionibacteriaceae</taxon>
        <taxon>Microlunatus</taxon>
    </lineage>
</organism>
<dbReference type="STRING" id="546874.SAMN04488544_1110"/>
<evidence type="ECO:0000256" key="1">
    <source>
        <dbReference type="SAM" id="Phobius"/>
    </source>
</evidence>
<evidence type="ECO:0000313" key="3">
    <source>
        <dbReference type="Proteomes" id="UP000198825"/>
    </source>
</evidence>
<dbReference type="PROSITE" id="PS51257">
    <property type="entry name" value="PROKAR_LIPOPROTEIN"/>
    <property type="match status" value="1"/>
</dbReference>
<reference evidence="3" key="1">
    <citation type="submission" date="2016-10" db="EMBL/GenBank/DDBJ databases">
        <authorList>
            <person name="Varghese N."/>
            <person name="Submissions S."/>
        </authorList>
    </citation>
    <scope>NUCLEOTIDE SEQUENCE [LARGE SCALE GENOMIC DNA]</scope>
    <source>
        <strain evidence="3">DSM 21743</strain>
    </source>
</reference>
<accession>A0A1H2LZ01</accession>
<keyword evidence="1" id="KW-1133">Transmembrane helix</keyword>
<dbReference type="Proteomes" id="UP000198825">
    <property type="component" value="Chromosome I"/>
</dbReference>
<dbReference type="RefSeq" id="WP_197680628.1">
    <property type="nucleotide sequence ID" value="NZ_LT629799.1"/>
</dbReference>
<name>A0A1H2LZ01_9ACTN</name>
<keyword evidence="1" id="KW-0472">Membrane</keyword>
<proteinExistence type="predicted"/>
<protein>
    <submittedName>
        <fullName evidence="2">Uncharacterized protein</fullName>
    </submittedName>
</protein>
<feature type="transmembrane region" description="Helical" evidence="1">
    <location>
        <begin position="55"/>
        <end position="80"/>
    </location>
</feature>
<gene>
    <name evidence="2" type="ORF">SAMN04488544_1110</name>
</gene>
<keyword evidence="3" id="KW-1185">Reference proteome</keyword>
<dbReference type="AlphaFoldDB" id="A0A1H2LZ01"/>
<sequence length="97" mass="10189">MRSTPSLRRWSIAAAVLLVLGGCLTVVGLRARSFGWFAYSPLSDESFEGVTGLLVVGRAEAVGLAVLVLGLVLGGVCVGIRIGRRDVRPRPPAGTRD</sequence>